<dbReference type="GO" id="GO:0005576">
    <property type="term" value="C:extracellular region"/>
    <property type="evidence" value="ECO:0007669"/>
    <property type="project" value="UniProtKB-SubCell"/>
</dbReference>
<keyword evidence="2" id="KW-0964">Secreted</keyword>
<evidence type="ECO:0000313" key="6">
    <source>
        <dbReference type="EMBL" id="JAS97239.1"/>
    </source>
</evidence>
<feature type="domain" description="Prokineticin" evidence="5">
    <location>
        <begin position="6"/>
        <end position="101"/>
    </location>
</feature>
<keyword evidence="4" id="KW-0732">Signal</keyword>
<dbReference type="EMBL" id="GECU01010467">
    <property type="protein sequence ID" value="JAS97239.1"/>
    <property type="molecule type" value="Transcribed_RNA"/>
</dbReference>
<keyword evidence="3" id="KW-1015">Disulfide bond</keyword>
<feature type="chain" id="PRO_5008585777" description="Prokineticin domain-containing protein" evidence="4">
    <location>
        <begin position="20"/>
        <end position="118"/>
    </location>
</feature>
<dbReference type="Gene3D" id="2.10.80.10">
    <property type="entry name" value="Lipase, subunit A"/>
    <property type="match status" value="1"/>
</dbReference>
<name>A0A1B6JDL0_9HEMI</name>
<sequence length="118" mass="12843">MAVTRLLIVLLLVVVACNCFEPAFYGCKSSEECAKGECCVIGRQRFSLPMCKRLGAVGDFCYPGANGEPFNSTLEYPNGSKVDVTNIYLLFCPCEIGLVCNSPNNLCEVNSSLEDNLQ</sequence>
<proteinExistence type="predicted"/>
<dbReference type="InterPro" id="IPR023569">
    <property type="entry name" value="Prokineticin_domain"/>
</dbReference>
<organism evidence="6">
    <name type="scientific">Homalodisca liturata</name>
    <dbReference type="NCBI Taxonomy" id="320908"/>
    <lineage>
        <taxon>Eukaryota</taxon>
        <taxon>Metazoa</taxon>
        <taxon>Ecdysozoa</taxon>
        <taxon>Arthropoda</taxon>
        <taxon>Hexapoda</taxon>
        <taxon>Insecta</taxon>
        <taxon>Pterygota</taxon>
        <taxon>Neoptera</taxon>
        <taxon>Paraneoptera</taxon>
        <taxon>Hemiptera</taxon>
        <taxon>Auchenorrhyncha</taxon>
        <taxon>Membracoidea</taxon>
        <taxon>Cicadellidae</taxon>
        <taxon>Cicadellinae</taxon>
        <taxon>Proconiini</taxon>
        <taxon>Homalodisca</taxon>
    </lineage>
</organism>
<evidence type="ECO:0000256" key="3">
    <source>
        <dbReference type="ARBA" id="ARBA00023157"/>
    </source>
</evidence>
<evidence type="ECO:0000256" key="4">
    <source>
        <dbReference type="SAM" id="SignalP"/>
    </source>
</evidence>
<dbReference type="Pfam" id="PF06607">
    <property type="entry name" value="Prokineticin"/>
    <property type="match status" value="1"/>
</dbReference>
<protein>
    <recommendedName>
        <fullName evidence="5">Prokineticin domain-containing protein</fullName>
    </recommendedName>
</protein>
<accession>A0A1B6JDL0</accession>
<reference evidence="6" key="1">
    <citation type="submission" date="2015-11" db="EMBL/GenBank/DDBJ databases">
        <title>De novo transcriptome assembly of four potential Pierce s Disease insect vectors from Arizona vineyards.</title>
        <authorList>
            <person name="Tassone E.E."/>
        </authorList>
    </citation>
    <scope>NUCLEOTIDE SEQUENCE</scope>
</reference>
<comment type="subcellular location">
    <subcellularLocation>
        <location evidence="1">Secreted</location>
    </subcellularLocation>
</comment>
<gene>
    <name evidence="6" type="ORF">g.9459</name>
</gene>
<dbReference type="PROSITE" id="PS51257">
    <property type="entry name" value="PROKAR_LIPOPROTEIN"/>
    <property type="match status" value="1"/>
</dbReference>
<feature type="signal peptide" evidence="4">
    <location>
        <begin position="1"/>
        <end position="19"/>
    </location>
</feature>
<evidence type="ECO:0000256" key="2">
    <source>
        <dbReference type="ARBA" id="ARBA00022525"/>
    </source>
</evidence>
<evidence type="ECO:0000259" key="5">
    <source>
        <dbReference type="Pfam" id="PF06607"/>
    </source>
</evidence>
<dbReference type="AlphaFoldDB" id="A0A1B6JDL0"/>
<evidence type="ECO:0000256" key="1">
    <source>
        <dbReference type="ARBA" id="ARBA00004613"/>
    </source>
</evidence>